<evidence type="ECO:0000313" key="2">
    <source>
        <dbReference type="EMBL" id="ERJ13311.1"/>
    </source>
</evidence>
<proteinExistence type="predicted"/>
<feature type="transmembrane region" description="Helical" evidence="1">
    <location>
        <begin position="146"/>
        <end position="170"/>
    </location>
</feature>
<organism evidence="2 3">
    <name type="scientific">Haloplasma contractile SSD-17B</name>
    <dbReference type="NCBI Taxonomy" id="1033810"/>
    <lineage>
        <taxon>Bacteria</taxon>
        <taxon>Bacillati</taxon>
        <taxon>Mycoplasmatota</taxon>
        <taxon>Mollicutes</taxon>
        <taxon>Haloplasmatales</taxon>
        <taxon>Haloplasmataceae</taxon>
        <taxon>Haloplasma</taxon>
    </lineage>
</organism>
<accession>U2EF49</accession>
<dbReference type="Proteomes" id="UP000005707">
    <property type="component" value="Unassembled WGS sequence"/>
</dbReference>
<dbReference type="RefSeq" id="WP_008826696.1">
    <property type="nucleotide sequence ID" value="NZ_AFNU02000002.1"/>
</dbReference>
<feature type="transmembrane region" description="Helical" evidence="1">
    <location>
        <begin position="76"/>
        <end position="99"/>
    </location>
</feature>
<gene>
    <name evidence="2" type="ORF">HLPCO_000940</name>
</gene>
<keyword evidence="1" id="KW-0472">Membrane</keyword>
<dbReference type="EMBL" id="AFNU02000002">
    <property type="protein sequence ID" value="ERJ13311.1"/>
    <property type="molecule type" value="Genomic_DNA"/>
</dbReference>
<keyword evidence="1" id="KW-0812">Transmembrane</keyword>
<keyword evidence="3" id="KW-1185">Reference proteome</keyword>
<dbReference type="AlphaFoldDB" id="U2EF49"/>
<keyword evidence="1" id="KW-1133">Transmembrane helix</keyword>
<name>U2EF49_9MOLU</name>
<dbReference type="STRING" id="1033810.HLPCO_000940"/>
<reference evidence="2 3" key="2">
    <citation type="journal article" date="2013" name="PLoS ONE">
        <title>INDIGO - INtegrated Data Warehouse of MIcrobial GenOmes with Examples from the Red Sea Extremophiles.</title>
        <authorList>
            <person name="Alam I."/>
            <person name="Antunes A."/>
            <person name="Kamau A.A."/>
            <person name="Ba Alawi W."/>
            <person name="Kalkatawi M."/>
            <person name="Stingl U."/>
            <person name="Bajic V.B."/>
        </authorList>
    </citation>
    <scope>NUCLEOTIDE SEQUENCE [LARGE SCALE GENOMIC DNA]</scope>
    <source>
        <strain evidence="2 3">SSD-17B</strain>
    </source>
</reference>
<dbReference type="InParanoid" id="U2EF49"/>
<feature type="transmembrane region" description="Helical" evidence="1">
    <location>
        <begin position="120"/>
        <end position="140"/>
    </location>
</feature>
<comment type="caution">
    <text evidence="2">The sequence shown here is derived from an EMBL/GenBank/DDBJ whole genome shotgun (WGS) entry which is preliminary data.</text>
</comment>
<evidence type="ECO:0000313" key="3">
    <source>
        <dbReference type="Proteomes" id="UP000005707"/>
    </source>
</evidence>
<evidence type="ECO:0000256" key="1">
    <source>
        <dbReference type="SAM" id="Phobius"/>
    </source>
</evidence>
<protein>
    <submittedName>
        <fullName evidence="2">Uncharacterized protein</fullName>
    </submittedName>
</protein>
<reference evidence="2 3" key="1">
    <citation type="journal article" date="2011" name="J. Bacteriol.">
        <title>Genome sequence of Haloplasma contractile, an unusual contractile bacterium from a deep-sea anoxic brine lake.</title>
        <authorList>
            <person name="Antunes A."/>
            <person name="Alam I."/>
            <person name="El Dorry H."/>
            <person name="Siam R."/>
            <person name="Robertson A."/>
            <person name="Bajic V.B."/>
            <person name="Stingl U."/>
        </authorList>
    </citation>
    <scope>NUCLEOTIDE SEQUENCE [LARGE SCALE GENOMIC DNA]</scope>
    <source>
        <strain evidence="2 3">SSD-17B</strain>
    </source>
</reference>
<feature type="transmembrane region" description="Helical" evidence="1">
    <location>
        <begin position="21"/>
        <end position="47"/>
    </location>
</feature>
<sequence length="194" mass="21897">MQKNEIIKGKKYINRLKKKRNQLWIPSNSTLIKLILFFVIICAVSLVKEIPQVNVANTNYYIPNIKLPIIKGKSTVYQNLIAVTAGLGAVSIGLAFFVAQSLMDKDDPERGKVLLYKSKFSLLLTSQIAIFIILMVGLLFKYLNVIIILEIILLGLATIYSIGHVIEILIRSSALEKEKLNVFFVILKSNYIKL</sequence>